<dbReference type="Proteomes" id="UP000702544">
    <property type="component" value="Unassembled WGS sequence"/>
</dbReference>
<comment type="caution">
    <text evidence="4">The sequence shown here is derived from an EMBL/GenBank/DDBJ whole genome shotgun (WGS) entry which is preliminary data.</text>
</comment>
<dbReference type="PANTHER" id="PTHR36842:SF1">
    <property type="entry name" value="PROTEIN TOLB"/>
    <property type="match status" value="1"/>
</dbReference>
<evidence type="ECO:0000256" key="3">
    <source>
        <dbReference type="SAM" id="SignalP"/>
    </source>
</evidence>
<dbReference type="AlphaFoldDB" id="A0AAE4Z523"/>
<feature type="signal peptide" evidence="3">
    <location>
        <begin position="1"/>
        <end position="27"/>
    </location>
</feature>
<dbReference type="Gene3D" id="2.120.10.30">
    <property type="entry name" value="TolB, C-terminal domain"/>
    <property type="match status" value="2"/>
</dbReference>
<reference evidence="4 5" key="1">
    <citation type="submission" date="2020-01" db="EMBL/GenBank/DDBJ databases">
        <title>Genomes assembled from Gulf of Kutch pelagic sediment metagenomes.</title>
        <authorList>
            <person name="Chandrashekar M."/>
            <person name="Mahajan M.S."/>
            <person name="Dave K.J."/>
            <person name="Vatsa P."/>
            <person name="Nathani N.M."/>
        </authorList>
    </citation>
    <scope>NUCLEOTIDE SEQUENCE [LARGE SCALE GENOMIC DNA]</scope>
    <source>
        <strain evidence="4">KS3-K002</strain>
    </source>
</reference>
<organism evidence="4 5">
    <name type="scientific">Candidatus Kutchimonas denitrificans</name>
    <dbReference type="NCBI Taxonomy" id="3056748"/>
    <lineage>
        <taxon>Bacteria</taxon>
        <taxon>Pseudomonadati</taxon>
        <taxon>Gemmatimonadota</taxon>
        <taxon>Gemmatimonadia</taxon>
        <taxon>Candidatus Palauibacterales</taxon>
        <taxon>Candidatus Palauibacteraceae</taxon>
        <taxon>Candidatus Kutchimonas</taxon>
    </lineage>
</organism>
<evidence type="ECO:0000313" key="5">
    <source>
        <dbReference type="Proteomes" id="UP000702544"/>
    </source>
</evidence>
<keyword evidence="3" id="KW-0732">Signal</keyword>
<comment type="similarity">
    <text evidence="1">Belongs to the TolB family.</text>
</comment>
<feature type="region of interest" description="Disordered" evidence="2">
    <location>
        <begin position="444"/>
        <end position="463"/>
    </location>
</feature>
<dbReference type="Gene3D" id="3.40.50.10070">
    <property type="entry name" value="TolB, N-terminal domain"/>
    <property type="match status" value="1"/>
</dbReference>
<dbReference type="Pfam" id="PF07676">
    <property type="entry name" value="PD40"/>
    <property type="match status" value="4"/>
</dbReference>
<dbReference type="EMBL" id="JAACAK010000017">
    <property type="protein sequence ID" value="NIR73910.1"/>
    <property type="molecule type" value="Genomic_DNA"/>
</dbReference>
<evidence type="ECO:0008006" key="6">
    <source>
        <dbReference type="Google" id="ProtNLM"/>
    </source>
</evidence>
<dbReference type="SUPFAM" id="SSF69304">
    <property type="entry name" value="Tricorn protease N-terminal domain"/>
    <property type="match status" value="1"/>
</dbReference>
<dbReference type="PANTHER" id="PTHR36842">
    <property type="entry name" value="PROTEIN TOLB HOMOLOG"/>
    <property type="match status" value="1"/>
</dbReference>
<evidence type="ECO:0000256" key="2">
    <source>
        <dbReference type="SAM" id="MobiDB-lite"/>
    </source>
</evidence>
<name>A0AAE4Z523_9BACT</name>
<evidence type="ECO:0000313" key="4">
    <source>
        <dbReference type="EMBL" id="NIR73910.1"/>
    </source>
</evidence>
<dbReference type="SUPFAM" id="SSF52964">
    <property type="entry name" value="TolB, N-terminal domain"/>
    <property type="match status" value="1"/>
</dbReference>
<evidence type="ECO:0000256" key="1">
    <source>
        <dbReference type="ARBA" id="ARBA00009820"/>
    </source>
</evidence>
<dbReference type="InterPro" id="IPR011659">
    <property type="entry name" value="WD40"/>
</dbReference>
<gene>
    <name evidence="4" type="ORF">GWO12_02160</name>
</gene>
<sequence length="463" mass="50594">MIRETKYLLSWPVVFALIAAAPASLSAQERDSIPSDVRVGILYQPAFRPGIAMPAVSAPEGLEELADSVRTIILRDFDYSDRLQPLERGADMPQQGPVNYALWDELGAVWLLIGVIEGSADAPILRLSLHDVVFKLVQDVRAFDLRPLAHPDGRMAIHRAADQVMEWATNSPGIAATRIAYVGPGRGGSEIFTVDSDGFGARPITNDSSIALSPAWAPSGDRLAFMSYRRSDPAILELDLAHGTSRVLVDLPGMDMTPTYSPDGSSLAFGAYVDGRTEIYVYDLLRGCCPERVTFARFANSLSPTFAPDSRRIAFNSDRLGQLHIFVSSIGDSSPELLTPYIYDRSVHNAAPDWSPQGDRIVFHGWVANVPQLFTVAPNGRGLRQLTQVGRNEDPSWAIDGRHVVFHSTRAGTAGLWVLDVVTGRVRKLVGGFDVRLPDWSGRIDSPSRSGERSSDSVNDNNQ</sequence>
<accession>A0AAE4Z523</accession>
<feature type="chain" id="PRO_5041981470" description="TolB N-terminal domain-containing protein" evidence="3">
    <location>
        <begin position="28"/>
        <end position="463"/>
    </location>
</feature>
<proteinExistence type="inferred from homology"/>
<dbReference type="InterPro" id="IPR011042">
    <property type="entry name" value="6-blade_b-propeller_TolB-like"/>
</dbReference>
<protein>
    <recommendedName>
        <fullName evidence="6">TolB N-terminal domain-containing protein</fullName>
    </recommendedName>
</protein>